<sequence>MRRHSDEMRRNLNEEDPRYSDENEYSSGSSEDTHTSKARKRKPRTSSGGEDKNSEFNFDGTPVPKQRMAANARERDRTHSVNTAFVTLRTLIPTEPADRKLSKIETLRLATSYIAHLNTVLMVGSDCVDQPCIKHQAMIRGGVDNLPKTLCTFCLSASKTRPNKLKYLSRCLTMDPRTWAQDVLRCRLCETPSPHMYCDICNIYLCKACVDEHLSDRPNEHSVIPFQNHLFPNLCRIHSSKECELFCEQCEKPICVKCASSKEHSGHGYVGMVKALDSQKAVLNRDLKELEKFVLPKYHEIAKIVNNFPVEKDIKENIRKSTAAIDKHGDELHREIDNIIKQMKSDLDKMSQNIEVLKKHKNNLTSTISEITKSIADLKKLLKCSYTDSTRVFAYKSRNAEFKRLPPKLTVSLAEFSPQVIQPEQLHKQFGSLSAFSIGIEEHGYTLELPSAESSPIHKPINDEPRIITVIKTDYGAQNKLYSVSCLNNKEIWTHGHDKILRLYSMYGTLFKSIKTKPGNRPQDIAVTGEGDLAYTAYWDNTVNIVKNNQTQTPIRLQGWKPHGICSTSSGDLLVAMDSVDDTETKVVRYTDFTEKQTIQFNDKGQPLFSTSNRYYKHISENRNLDICVSDRDARAVVVVNQAGNLRFTYNGHPSATKESFRPVGITTDSHGQILIADRENNRIHILDQDGQFLRYIDDCGLDGPYGLCVDTRNNLFVSESDTGKVKKIGYM</sequence>
<dbReference type="InParanoid" id="K1S6P7"/>
<dbReference type="InterPro" id="IPR036638">
    <property type="entry name" value="HLH_DNA-bd_sf"/>
</dbReference>
<dbReference type="PANTHER" id="PTHR23349">
    <property type="entry name" value="BASIC HELIX-LOOP-HELIX TRANSCRIPTION FACTOR, TWIST"/>
    <property type="match status" value="1"/>
</dbReference>
<keyword evidence="6" id="KW-0539">Nucleus</keyword>
<evidence type="ECO:0000313" key="9">
    <source>
        <dbReference type="EMBL" id="EKC43076.1"/>
    </source>
</evidence>
<dbReference type="Pfam" id="PF01436">
    <property type="entry name" value="NHL"/>
    <property type="match status" value="1"/>
</dbReference>
<evidence type="ECO:0000256" key="2">
    <source>
        <dbReference type="ARBA" id="ARBA00022737"/>
    </source>
</evidence>
<dbReference type="InterPro" id="IPR000315">
    <property type="entry name" value="Znf_B-box"/>
</dbReference>
<dbReference type="Pfam" id="PF00010">
    <property type="entry name" value="HLH"/>
    <property type="match status" value="1"/>
</dbReference>
<keyword evidence="5" id="KW-0804">Transcription</keyword>
<dbReference type="SMART" id="SM00353">
    <property type="entry name" value="HLH"/>
    <property type="match status" value="1"/>
</dbReference>
<dbReference type="Gene3D" id="3.30.160.60">
    <property type="entry name" value="Classic Zinc Finger"/>
    <property type="match status" value="1"/>
</dbReference>
<dbReference type="FunFam" id="4.10.280.10:FF:000010">
    <property type="entry name" value="Scleraxis bHLH transcription factor"/>
    <property type="match status" value="1"/>
</dbReference>
<dbReference type="HOGENOM" id="CLU_007742_5_1_1"/>
<dbReference type="SMART" id="SM00336">
    <property type="entry name" value="BBOX"/>
    <property type="match status" value="2"/>
</dbReference>
<protein>
    <submittedName>
        <fullName evidence="9">Transcription factor 15</fullName>
    </submittedName>
</protein>
<dbReference type="AlphaFoldDB" id="K1S6P7"/>
<comment type="subcellular location">
    <subcellularLocation>
        <location evidence="1">Nucleus</location>
    </subcellularLocation>
</comment>
<feature type="region of interest" description="Disordered" evidence="8">
    <location>
        <begin position="1"/>
        <end position="78"/>
    </location>
</feature>
<dbReference type="SUPFAM" id="SSF57845">
    <property type="entry name" value="B-box zinc-binding domain"/>
    <property type="match status" value="1"/>
</dbReference>
<evidence type="ECO:0000256" key="6">
    <source>
        <dbReference type="ARBA" id="ARBA00023242"/>
    </source>
</evidence>
<feature type="coiled-coil region" evidence="7">
    <location>
        <begin position="340"/>
        <end position="367"/>
    </location>
</feature>
<dbReference type="PROSITE" id="PS51125">
    <property type="entry name" value="NHL"/>
    <property type="match status" value="1"/>
</dbReference>
<dbReference type="CDD" id="cd05819">
    <property type="entry name" value="NHL"/>
    <property type="match status" value="1"/>
</dbReference>
<name>K1S6P7_MAGGI</name>
<dbReference type="SUPFAM" id="SSF47459">
    <property type="entry name" value="HLH, helix-loop-helix DNA-binding domain"/>
    <property type="match status" value="1"/>
</dbReference>
<dbReference type="PROSITE" id="PS50119">
    <property type="entry name" value="ZF_BBOX"/>
    <property type="match status" value="2"/>
</dbReference>
<evidence type="ECO:0000256" key="7">
    <source>
        <dbReference type="SAM" id="Coils"/>
    </source>
</evidence>
<dbReference type="EMBL" id="JH816290">
    <property type="protein sequence ID" value="EKC43076.1"/>
    <property type="molecule type" value="Genomic_DNA"/>
</dbReference>
<dbReference type="CDD" id="cd11465">
    <property type="entry name" value="bHLH_TS_scleraxis_like"/>
    <property type="match status" value="1"/>
</dbReference>
<keyword evidence="3" id="KW-0805">Transcription regulation</keyword>
<dbReference type="GO" id="GO:0000977">
    <property type="term" value="F:RNA polymerase II transcription regulatory region sequence-specific DNA binding"/>
    <property type="evidence" value="ECO:0007669"/>
    <property type="project" value="TreeGrafter"/>
</dbReference>
<dbReference type="GO" id="GO:0008270">
    <property type="term" value="F:zinc ion binding"/>
    <property type="evidence" value="ECO:0007669"/>
    <property type="project" value="InterPro"/>
</dbReference>
<dbReference type="PANTHER" id="PTHR23349:SF42">
    <property type="entry name" value="BHLH DOMAIN-CONTAINING PROTEIN"/>
    <property type="match status" value="1"/>
</dbReference>
<dbReference type="GO" id="GO:0046983">
    <property type="term" value="F:protein dimerization activity"/>
    <property type="evidence" value="ECO:0007669"/>
    <property type="project" value="InterPro"/>
</dbReference>
<dbReference type="CDD" id="cd19756">
    <property type="entry name" value="Bbox2"/>
    <property type="match status" value="1"/>
</dbReference>
<keyword evidence="7" id="KW-0175">Coiled coil</keyword>
<proteinExistence type="predicted"/>
<dbReference type="Pfam" id="PF00643">
    <property type="entry name" value="zf-B_box"/>
    <property type="match status" value="1"/>
</dbReference>
<dbReference type="InterPro" id="IPR001258">
    <property type="entry name" value="NHL_repeat"/>
</dbReference>
<dbReference type="GO" id="GO:0032502">
    <property type="term" value="P:developmental process"/>
    <property type="evidence" value="ECO:0007669"/>
    <property type="project" value="TreeGrafter"/>
</dbReference>
<accession>K1S6P7</accession>
<dbReference type="InterPro" id="IPR011042">
    <property type="entry name" value="6-blade_b-propeller_TolB-like"/>
</dbReference>
<dbReference type="Gene3D" id="4.10.280.10">
    <property type="entry name" value="Helix-loop-helix DNA-binding domain"/>
    <property type="match status" value="1"/>
</dbReference>
<dbReference type="InterPro" id="IPR050283">
    <property type="entry name" value="E-box_TF_Regulators"/>
</dbReference>
<dbReference type="SUPFAM" id="SSF101898">
    <property type="entry name" value="NHL repeat"/>
    <property type="match status" value="1"/>
</dbReference>
<feature type="compositionally biased region" description="Basic and acidic residues" evidence="8">
    <location>
        <begin position="1"/>
        <end position="21"/>
    </location>
</feature>
<keyword evidence="2" id="KW-0677">Repeat</keyword>
<dbReference type="InterPro" id="IPR011598">
    <property type="entry name" value="bHLH_dom"/>
</dbReference>
<reference evidence="9" key="1">
    <citation type="journal article" date="2012" name="Nature">
        <title>The oyster genome reveals stress adaptation and complexity of shell formation.</title>
        <authorList>
            <person name="Zhang G."/>
            <person name="Fang X."/>
            <person name="Guo X."/>
            <person name="Li L."/>
            <person name="Luo R."/>
            <person name="Xu F."/>
            <person name="Yang P."/>
            <person name="Zhang L."/>
            <person name="Wang X."/>
            <person name="Qi H."/>
            <person name="Xiong Z."/>
            <person name="Que H."/>
            <person name="Xie Y."/>
            <person name="Holland P.W."/>
            <person name="Paps J."/>
            <person name="Zhu Y."/>
            <person name="Wu F."/>
            <person name="Chen Y."/>
            <person name="Wang J."/>
            <person name="Peng C."/>
            <person name="Meng J."/>
            <person name="Yang L."/>
            <person name="Liu J."/>
            <person name="Wen B."/>
            <person name="Zhang N."/>
            <person name="Huang Z."/>
            <person name="Zhu Q."/>
            <person name="Feng Y."/>
            <person name="Mount A."/>
            <person name="Hedgecock D."/>
            <person name="Xu Z."/>
            <person name="Liu Y."/>
            <person name="Domazet-Loso T."/>
            <person name="Du Y."/>
            <person name="Sun X."/>
            <person name="Zhang S."/>
            <person name="Liu B."/>
            <person name="Cheng P."/>
            <person name="Jiang X."/>
            <person name="Li J."/>
            <person name="Fan D."/>
            <person name="Wang W."/>
            <person name="Fu W."/>
            <person name="Wang T."/>
            <person name="Wang B."/>
            <person name="Zhang J."/>
            <person name="Peng Z."/>
            <person name="Li Y."/>
            <person name="Li N."/>
            <person name="Wang J."/>
            <person name="Chen M."/>
            <person name="He Y."/>
            <person name="Tan F."/>
            <person name="Song X."/>
            <person name="Zheng Q."/>
            <person name="Huang R."/>
            <person name="Yang H."/>
            <person name="Du X."/>
            <person name="Chen L."/>
            <person name="Yang M."/>
            <person name="Gaffney P.M."/>
            <person name="Wang S."/>
            <person name="Luo L."/>
            <person name="She Z."/>
            <person name="Ming Y."/>
            <person name="Huang W."/>
            <person name="Zhang S."/>
            <person name="Huang B."/>
            <person name="Zhang Y."/>
            <person name="Qu T."/>
            <person name="Ni P."/>
            <person name="Miao G."/>
            <person name="Wang J."/>
            <person name="Wang Q."/>
            <person name="Steinberg C.E."/>
            <person name="Wang H."/>
            <person name="Li N."/>
            <person name="Qian L."/>
            <person name="Zhang G."/>
            <person name="Li Y."/>
            <person name="Yang H."/>
            <person name="Liu X."/>
            <person name="Wang J."/>
            <person name="Yin Y."/>
            <person name="Wang J."/>
        </authorList>
    </citation>
    <scope>NUCLEOTIDE SEQUENCE [LARGE SCALE GENOMIC DNA]</scope>
    <source>
        <strain evidence="9">05x7-T-G4-1.051#20</strain>
    </source>
</reference>
<evidence type="ECO:0000256" key="1">
    <source>
        <dbReference type="ARBA" id="ARBA00004123"/>
    </source>
</evidence>
<keyword evidence="4" id="KW-0238">DNA-binding</keyword>
<organism evidence="9">
    <name type="scientific">Magallana gigas</name>
    <name type="common">Pacific oyster</name>
    <name type="synonym">Crassostrea gigas</name>
    <dbReference type="NCBI Taxonomy" id="29159"/>
    <lineage>
        <taxon>Eukaryota</taxon>
        <taxon>Metazoa</taxon>
        <taxon>Spiralia</taxon>
        <taxon>Lophotrochozoa</taxon>
        <taxon>Mollusca</taxon>
        <taxon>Bivalvia</taxon>
        <taxon>Autobranchia</taxon>
        <taxon>Pteriomorphia</taxon>
        <taxon>Ostreida</taxon>
        <taxon>Ostreoidea</taxon>
        <taxon>Ostreidae</taxon>
        <taxon>Magallana</taxon>
    </lineage>
</organism>
<gene>
    <name evidence="9" type="ORF">CGI_10015535</name>
</gene>
<dbReference type="GO" id="GO:0005634">
    <property type="term" value="C:nucleus"/>
    <property type="evidence" value="ECO:0007669"/>
    <property type="project" value="UniProtKB-SubCell"/>
</dbReference>
<evidence type="ECO:0000256" key="4">
    <source>
        <dbReference type="ARBA" id="ARBA00023125"/>
    </source>
</evidence>
<evidence type="ECO:0000256" key="3">
    <source>
        <dbReference type="ARBA" id="ARBA00023015"/>
    </source>
</evidence>
<evidence type="ECO:0000256" key="5">
    <source>
        <dbReference type="ARBA" id="ARBA00023163"/>
    </source>
</evidence>
<dbReference type="GO" id="GO:0000981">
    <property type="term" value="F:DNA-binding transcription factor activity, RNA polymerase II-specific"/>
    <property type="evidence" value="ECO:0007669"/>
    <property type="project" value="TreeGrafter"/>
</dbReference>
<evidence type="ECO:0000256" key="8">
    <source>
        <dbReference type="SAM" id="MobiDB-lite"/>
    </source>
</evidence>
<dbReference type="Gene3D" id="2.120.10.30">
    <property type="entry name" value="TolB, C-terminal domain"/>
    <property type="match status" value="1"/>
</dbReference>
<dbReference type="PROSITE" id="PS50888">
    <property type="entry name" value="BHLH"/>
    <property type="match status" value="1"/>
</dbReference>